<dbReference type="InterPro" id="IPR002178">
    <property type="entry name" value="PTS_EIIA_type-2_dom"/>
</dbReference>
<dbReference type="Gene3D" id="3.40.50.2300">
    <property type="match status" value="1"/>
</dbReference>
<organism evidence="10 12">
    <name type="scientific">Bacillus canaveralius</name>
    <dbReference type="NCBI Taxonomy" id="1403243"/>
    <lineage>
        <taxon>Bacteria</taxon>
        <taxon>Bacillati</taxon>
        <taxon>Bacillota</taxon>
        <taxon>Bacilli</taxon>
        <taxon>Bacillales</taxon>
        <taxon>Bacillaceae</taxon>
        <taxon>Bacillus</taxon>
    </lineage>
</organism>
<evidence type="ECO:0000313" key="11">
    <source>
        <dbReference type="EMBL" id="PLS00956.1"/>
    </source>
</evidence>
<feature type="domain" description="PRD" evidence="9">
    <location>
        <begin position="226"/>
        <end position="331"/>
    </location>
</feature>
<dbReference type="InterPro" id="IPR050661">
    <property type="entry name" value="BglG_antiterminators"/>
</dbReference>
<dbReference type="InterPro" id="IPR036095">
    <property type="entry name" value="PTS_EIIB-like_sf"/>
</dbReference>
<keyword evidence="6" id="KW-0812">Transmembrane</keyword>
<keyword evidence="6" id="KW-0472">Membrane</keyword>
<name>A0A2N5GQ93_9BACI</name>
<dbReference type="SUPFAM" id="SSF55804">
    <property type="entry name" value="Phoshotransferase/anion transport protein"/>
    <property type="match status" value="1"/>
</dbReference>
<dbReference type="InterPro" id="IPR003501">
    <property type="entry name" value="PTS_EIIB_2/3"/>
</dbReference>
<feature type="domain" description="PTS EIIB type-2" evidence="8">
    <location>
        <begin position="455"/>
        <end position="545"/>
    </location>
</feature>
<dbReference type="Proteomes" id="UP000235114">
    <property type="component" value="Unassembled WGS sequence"/>
</dbReference>
<feature type="domain" description="PRD" evidence="9">
    <location>
        <begin position="343"/>
        <end position="450"/>
    </location>
</feature>
<reference evidence="11 13" key="2">
    <citation type="submission" date="2017-12" db="EMBL/GenBank/DDBJ databases">
        <title>Comparative Functional Genomics of Dry Heat Resistant strains isolated from the Viking Spacecraft.</title>
        <authorList>
            <person name="Seuylemezian A."/>
            <person name="Cooper K."/>
            <person name="Vaishampayan P."/>
        </authorList>
    </citation>
    <scope>NUCLEOTIDE SEQUENCE [LARGE SCALE GENOMIC DNA]</scope>
    <source>
        <strain evidence="11 13">ATCC 29669</strain>
    </source>
</reference>
<dbReference type="Pfam" id="PF00359">
    <property type="entry name" value="PTS_EIIA_2"/>
    <property type="match status" value="1"/>
</dbReference>
<dbReference type="InterPro" id="IPR013011">
    <property type="entry name" value="PTS_EIIB_2"/>
</dbReference>
<sequence>MIRDFLSMSLPLFFITIVPSYPFVLILHFYIKAWIHKGIRGITMNKRQAEILIILLEHEREEFSVQMLADKVECSEKTIRNDFKIIDDWLKKESKVILVRKPNIGVYLEGSEEDKNELLQKVKLEKGEGISDSVRKLTIAKMLLLKNDILTMQELANEFFISKTVIRSDLEEIDEWLRKYHLQLLIKPKHGIRIVGNERDRRIAFAQITQLLMHSTDEERKVIESIFSPTDIGIVKNELKKIERQLGYSFTDEALDNLITHILISIKRVKLGNKINIGAEDVYKVKDKPEYAAVQRLLGELEKVMAVKLPQEEVAYMTLRLLGTKIYYNFKMDTAKQNEELAKFDPAVVSFAKKLIHTVSDVSGEGFDSDEYLLLGLASHLQTAFYRLKHSFPVANPMLNEIKRMYFSLFEIIYYVLPTMEEELEIFIPEDEVAYIVLHFQASLERMKKRNAENLKVLLVCSMGIGMSQLLQTKLERKFHSLDIVGATSVNEAKNEIQTKNPDFIISTVPFEAAGIPTIKVSPLLMLEEERKIDEFIHSYSNDKDKLNYPAIRLRLDEELIFVNLPPKSRAEVIEQLADSMKEKGFTDGQYKESVLLREQQSSTVINGEMAIPHGSPDFVHEARIAVAVFNEPIQWGNNPVSIVFLLAISHKDKGLLKELFKDISRLADDQHALTKLKQLKTIPEILDFF</sequence>
<dbReference type="InterPro" id="IPR007737">
    <property type="entry name" value="Mga_HTH"/>
</dbReference>
<evidence type="ECO:0000256" key="2">
    <source>
        <dbReference type="ARBA" id="ARBA00022737"/>
    </source>
</evidence>
<dbReference type="PANTHER" id="PTHR30185:SF12">
    <property type="entry name" value="TRANSCRIPTIONAL REGULATOR MANR"/>
    <property type="match status" value="1"/>
</dbReference>
<evidence type="ECO:0000313" key="13">
    <source>
        <dbReference type="Proteomes" id="UP000235114"/>
    </source>
</evidence>
<evidence type="ECO:0000256" key="5">
    <source>
        <dbReference type="ARBA" id="ARBA00023163"/>
    </source>
</evidence>
<evidence type="ECO:0000313" key="10">
    <source>
        <dbReference type="EMBL" id="PLR85046.1"/>
    </source>
</evidence>
<keyword evidence="5" id="KW-0804">Transcription</keyword>
<protein>
    <submittedName>
        <fullName evidence="10">Uncharacterized protein</fullName>
    </submittedName>
</protein>
<dbReference type="Proteomes" id="UP000234951">
    <property type="component" value="Unassembled WGS sequence"/>
</dbReference>
<dbReference type="Gene3D" id="1.10.1790.10">
    <property type="entry name" value="PRD domain"/>
    <property type="match status" value="2"/>
</dbReference>
<accession>A0A2N5GQ93</accession>
<dbReference type="GO" id="GO:0006355">
    <property type="term" value="P:regulation of DNA-templated transcription"/>
    <property type="evidence" value="ECO:0007669"/>
    <property type="project" value="InterPro"/>
</dbReference>
<dbReference type="EMBL" id="PGVA01000008">
    <property type="protein sequence ID" value="PLR85046.1"/>
    <property type="molecule type" value="Genomic_DNA"/>
</dbReference>
<comment type="caution">
    <text evidence="10">The sequence shown here is derived from an EMBL/GenBank/DDBJ whole genome shotgun (WGS) entry which is preliminary data.</text>
</comment>
<dbReference type="CDD" id="cd00211">
    <property type="entry name" value="PTS_IIA_fru"/>
    <property type="match status" value="1"/>
</dbReference>
<dbReference type="Pfam" id="PF00874">
    <property type="entry name" value="PRD"/>
    <property type="match status" value="2"/>
</dbReference>
<keyword evidence="4" id="KW-0010">Activator</keyword>
<feature type="domain" description="PTS EIIA type-2" evidence="7">
    <location>
        <begin position="554"/>
        <end position="690"/>
    </location>
</feature>
<gene>
    <name evidence="10" type="ORF">CU635_04505</name>
    <name evidence="11" type="ORF">CVD25_00480</name>
</gene>
<keyword evidence="1" id="KW-0808">Transferase</keyword>
<proteinExistence type="predicted"/>
<dbReference type="PROSITE" id="PS51372">
    <property type="entry name" value="PRD_2"/>
    <property type="match status" value="2"/>
</dbReference>
<evidence type="ECO:0000259" key="7">
    <source>
        <dbReference type="PROSITE" id="PS51094"/>
    </source>
</evidence>
<dbReference type="InterPro" id="IPR036388">
    <property type="entry name" value="WH-like_DNA-bd_sf"/>
</dbReference>
<dbReference type="GO" id="GO:0008982">
    <property type="term" value="F:protein-N(PI)-phosphohistidine-sugar phosphotransferase activity"/>
    <property type="evidence" value="ECO:0007669"/>
    <property type="project" value="InterPro"/>
</dbReference>
<dbReference type="PROSITE" id="PS51099">
    <property type="entry name" value="PTS_EIIB_TYPE_2"/>
    <property type="match status" value="1"/>
</dbReference>
<dbReference type="Pfam" id="PF05043">
    <property type="entry name" value="Mga"/>
    <property type="match status" value="1"/>
</dbReference>
<feature type="transmembrane region" description="Helical" evidence="6">
    <location>
        <begin position="12"/>
        <end position="31"/>
    </location>
</feature>
<evidence type="ECO:0000259" key="9">
    <source>
        <dbReference type="PROSITE" id="PS51372"/>
    </source>
</evidence>
<dbReference type="AlphaFoldDB" id="A0A2N5GQ93"/>
<dbReference type="Pfam" id="PF08279">
    <property type="entry name" value="HTH_11"/>
    <property type="match status" value="1"/>
</dbReference>
<evidence type="ECO:0000256" key="4">
    <source>
        <dbReference type="ARBA" id="ARBA00023159"/>
    </source>
</evidence>
<dbReference type="OrthoDB" id="3175596at2"/>
<dbReference type="EMBL" id="PGVD01000001">
    <property type="protein sequence ID" value="PLS00956.1"/>
    <property type="molecule type" value="Genomic_DNA"/>
</dbReference>
<evidence type="ECO:0000313" key="12">
    <source>
        <dbReference type="Proteomes" id="UP000234951"/>
    </source>
</evidence>
<keyword evidence="3" id="KW-0805">Transcription regulation</keyword>
<keyword evidence="13" id="KW-1185">Reference proteome</keyword>
<dbReference type="SUPFAM" id="SSF63520">
    <property type="entry name" value="PTS-regulatory domain, PRD"/>
    <property type="match status" value="2"/>
</dbReference>
<evidence type="ECO:0000256" key="6">
    <source>
        <dbReference type="SAM" id="Phobius"/>
    </source>
</evidence>
<dbReference type="Gene3D" id="3.40.930.10">
    <property type="entry name" value="Mannitol-specific EII, Chain A"/>
    <property type="match status" value="1"/>
</dbReference>
<evidence type="ECO:0000256" key="1">
    <source>
        <dbReference type="ARBA" id="ARBA00022679"/>
    </source>
</evidence>
<dbReference type="InterPro" id="IPR013196">
    <property type="entry name" value="HTH_11"/>
</dbReference>
<dbReference type="SUPFAM" id="SSF52794">
    <property type="entry name" value="PTS system IIB component-like"/>
    <property type="match status" value="1"/>
</dbReference>
<keyword evidence="6" id="KW-1133">Transmembrane helix</keyword>
<dbReference type="Pfam" id="PF02302">
    <property type="entry name" value="PTS_IIB"/>
    <property type="match status" value="1"/>
</dbReference>
<dbReference type="InterPro" id="IPR016152">
    <property type="entry name" value="PTrfase/Anion_transptr"/>
</dbReference>
<dbReference type="PANTHER" id="PTHR30185">
    <property type="entry name" value="CRYPTIC BETA-GLUCOSIDE BGL OPERON ANTITERMINATOR"/>
    <property type="match status" value="1"/>
</dbReference>
<reference evidence="10 12" key="1">
    <citation type="submission" date="2017-11" db="EMBL/GenBank/DDBJ databases">
        <title>Comparitive Functional Genomics of Dry Heat Resistant strains isolated from the Viking Spacecraft.</title>
        <authorList>
            <person name="Seuylemezian A."/>
            <person name="Cooper K."/>
            <person name="Vaishampayan P."/>
        </authorList>
    </citation>
    <scope>NUCLEOTIDE SEQUENCE [LARGE SCALE GENOMIC DNA]</scope>
    <source>
        <strain evidence="10 12">M4.6</strain>
    </source>
</reference>
<dbReference type="GO" id="GO:0009401">
    <property type="term" value="P:phosphoenolpyruvate-dependent sugar phosphotransferase system"/>
    <property type="evidence" value="ECO:0007669"/>
    <property type="project" value="InterPro"/>
</dbReference>
<evidence type="ECO:0000259" key="8">
    <source>
        <dbReference type="PROSITE" id="PS51099"/>
    </source>
</evidence>
<dbReference type="InterPro" id="IPR011608">
    <property type="entry name" value="PRD"/>
</dbReference>
<evidence type="ECO:0000256" key="3">
    <source>
        <dbReference type="ARBA" id="ARBA00023015"/>
    </source>
</evidence>
<dbReference type="PROSITE" id="PS51094">
    <property type="entry name" value="PTS_EIIA_TYPE_2"/>
    <property type="match status" value="1"/>
</dbReference>
<dbReference type="Gene3D" id="1.10.10.10">
    <property type="entry name" value="Winged helix-like DNA-binding domain superfamily/Winged helix DNA-binding domain"/>
    <property type="match status" value="2"/>
</dbReference>
<dbReference type="InterPro" id="IPR036634">
    <property type="entry name" value="PRD_sf"/>
</dbReference>
<dbReference type="CDD" id="cd05568">
    <property type="entry name" value="PTS_IIB_bgl_like"/>
    <property type="match status" value="1"/>
</dbReference>
<keyword evidence="2" id="KW-0677">Repeat</keyword>